<protein>
    <submittedName>
        <fullName evidence="1">Uncharacterized protein</fullName>
    </submittedName>
</protein>
<comment type="caution">
    <text evidence="1">The sequence shown here is derived from an EMBL/GenBank/DDBJ whole genome shotgun (WGS) entry which is preliminary data.</text>
</comment>
<organism evidence="1 2">
    <name type="scientific">Parasponia andersonii</name>
    <name type="common">Sponia andersonii</name>
    <dbReference type="NCBI Taxonomy" id="3476"/>
    <lineage>
        <taxon>Eukaryota</taxon>
        <taxon>Viridiplantae</taxon>
        <taxon>Streptophyta</taxon>
        <taxon>Embryophyta</taxon>
        <taxon>Tracheophyta</taxon>
        <taxon>Spermatophyta</taxon>
        <taxon>Magnoliopsida</taxon>
        <taxon>eudicotyledons</taxon>
        <taxon>Gunneridae</taxon>
        <taxon>Pentapetalae</taxon>
        <taxon>rosids</taxon>
        <taxon>fabids</taxon>
        <taxon>Rosales</taxon>
        <taxon>Cannabaceae</taxon>
        <taxon>Parasponia</taxon>
    </lineage>
</organism>
<dbReference type="EMBL" id="JXTB01000062">
    <property type="protein sequence ID" value="PON68513.1"/>
    <property type="molecule type" value="Genomic_DNA"/>
</dbReference>
<accession>A0A2P5D5D6</accession>
<keyword evidence="2" id="KW-1185">Reference proteome</keyword>
<gene>
    <name evidence="1" type="ORF">PanWU01x14_094840</name>
</gene>
<proteinExistence type="predicted"/>
<dbReference type="AlphaFoldDB" id="A0A2P5D5D6"/>
<sequence length="58" mass="6471">RNLSVMGTCLAIDGKVRIDGQDLWILVVSEYSKVLPEDLSGLPLDREIEFHIELVFGA</sequence>
<name>A0A2P5D5D6_PARAD</name>
<feature type="non-terminal residue" evidence="1">
    <location>
        <position position="1"/>
    </location>
</feature>
<evidence type="ECO:0000313" key="1">
    <source>
        <dbReference type="EMBL" id="PON68513.1"/>
    </source>
</evidence>
<dbReference type="Proteomes" id="UP000237105">
    <property type="component" value="Unassembled WGS sequence"/>
</dbReference>
<dbReference type="OrthoDB" id="437338at2759"/>
<reference evidence="2" key="1">
    <citation type="submission" date="2016-06" db="EMBL/GenBank/DDBJ databases">
        <title>Parallel loss of symbiosis genes in relatives of nitrogen-fixing non-legume Parasponia.</title>
        <authorList>
            <person name="Van Velzen R."/>
            <person name="Holmer R."/>
            <person name="Bu F."/>
            <person name="Rutten L."/>
            <person name="Van Zeijl A."/>
            <person name="Liu W."/>
            <person name="Santuari L."/>
            <person name="Cao Q."/>
            <person name="Sharma T."/>
            <person name="Shen D."/>
            <person name="Roswanjaya Y."/>
            <person name="Wardhani T."/>
            <person name="Kalhor M.S."/>
            <person name="Jansen J."/>
            <person name="Van den Hoogen J."/>
            <person name="Gungor B."/>
            <person name="Hartog M."/>
            <person name="Hontelez J."/>
            <person name="Verver J."/>
            <person name="Yang W.-C."/>
            <person name="Schijlen E."/>
            <person name="Repin R."/>
            <person name="Schilthuizen M."/>
            <person name="Schranz E."/>
            <person name="Heidstra R."/>
            <person name="Miyata K."/>
            <person name="Fedorova E."/>
            <person name="Kohlen W."/>
            <person name="Bisseling T."/>
            <person name="Smit S."/>
            <person name="Geurts R."/>
        </authorList>
    </citation>
    <scope>NUCLEOTIDE SEQUENCE [LARGE SCALE GENOMIC DNA]</scope>
    <source>
        <strain evidence="2">cv. WU1-14</strain>
    </source>
</reference>
<evidence type="ECO:0000313" key="2">
    <source>
        <dbReference type="Proteomes" id="UP000237105"/>
    </source>
</evidence>